<dbReference type="EMBL" id="CP003837">
    <property type="protein sequence ID" value="AGH46855.1"/>
    <property type="molecule type" value="Genomic_DNA"/>
</dbReference>
<dbReference type="eggNOG" id="ENOG5033VXS">
    <property type="taxonomic scope" value="Bacteria"/>
</dbReference>
<reference evidence="2 3" key="1">
    <citation type="journal article" date="2013" name="Genome Announc.">
        <title>Complete Genome Sequence of Glaciecola psychrophila Strain 170T.</title>
        <authorList>
            <person name="Yin J."/>
            <person name="Chen J."/>
            <person name="Liu G."/>
            <person name="Yu Y."/>
            <person name="Song L."/>
            <person name="Wang X."/>
            <person name="Qu X."/>
        </authorList>
    </citation>
    <scope>NUCLEOTIDE SEQUENCE [LARGE SCALE GENOMIC DNA]</scope>
    <source>
        <strain evidence="2 3">170</strain>
    </source>
</reference>
<dbReference type="OrthoDB" id="8851623at2"/>
<proteinExistence type="predicted"/>
<dbReference type="RefSeq" id="WP_007634979.1">
    <property type="nucleotide sequence ID" value="NC_020514.1"/>
</dbReference>
<gene>
    <name evidence="2" type="ORF">C427_4756</name>
</gene>
<dbReference type="InterPro" id="IPR025560">
    <property type="entry name" value="Imm22"/>
</dbReference>
<evidence type="ECO:0000313" key="2">
    <source>
        <dbReference type="EMBL" id="AGH46855.1"/>
    </source>
</evidence>
<name>K7A0P2_9ALTE</name>
<evidence type="ECO:0000256" key="1">
    <source>
        <dbReference type="SAM" id="MobiDB-lite"/>
    </source>
</evidence>
<evidence type="ECO:0000313" key="3">
    <source>
        <dbReference type="Proteomes" id="UP000011864"/>
    </source>
</evidence>
<dbReference type="HOGENOM" id="CLU_1577003_0_0_6"/>
<feature type="compositionally biased region" description="Acidic residues" evidence="1">
    <location>
        <begin position="150"/>
        <end position="169"/>
    </location>
</feature>
<protein>
    <submittedName>
        <fullName evidence="2">Uncharacterized protein</fullName>
    </submittedName>
</protein>
<dbReference type="STRING" id="1129794.C427_4756"/>
<dbReference type="KEGG" id="gps:C427_4756"/>
<dbReference type="Proteomes" id="UP000011864">
    <property type="component" value="Chromosome"/>
</dbReference>
<feature type="region of interest" description="Disordered" evidence="1">
    <location>
        <begin position="145"/>
        <end position="169"/>
    </location>
</feature>
<dbReference type="Pfam" id="PF14112">
    <property type="entry name" value="DUF4284"/>
    <property type="match status" value="1"/>
</dbReference>
<sequence length="169" mass="19115">MNEDNISTPDKGLLFNTKGKVSIWASQHPYADIPDEYFEETFFKKGTRARNTWSDNYKINYFSPQQMETNGAHTGTIDIHEAAGGCSCSSSFIVNLMSKAKKNKMQQVTWIILLFEQEYSVKLSGVASDEYTTFLGAFNYDASSESLLGEQDEEDEEDDENEASEQEPE</sequence>
<organism evidence="2 3">
    <name type="scientific">Paraglaciecola psychrophila 170</name>
    <dbReference type="NCBI Taxonomy" id="1129794"/>
    <lineage>
        <taxon>Bacteria</taxon>
        <taxon>Pseudomonadati</taxon>
        <taxon>Pseudomonadota</taxon>
        <taxon>Gammaproteobacteria</taxon>
        <taxon>Alteromonadales</taxon>
        <taxon>Alteromonadaceae</taxon>
        <taxon>Paraglaciecola</taxon>
    </lineage>
</organism>
<keyword evidence="3" id="KW-1185">Reference proteome</keyword>
<dbReference type="PATRIC" id="fig|1129794.4.peg.4737"/>
<accession>K7A0P2</accession>
<dbReference type="AlphaFoldDB" id="K7A0P2"/>